<organism evidence="1 2">
    <name type="scientific">Trametes sanguinea</name>
    <dbReference type="NCBI Taxonomy" id="158606"/>
    <lineage>
        <taxon>Eukaryota</taxon>
        <taxon>Fungi</taxon>
        <taxon>Dikarya</taxon>
        <taxon>Basidiomycota</taxon>
        <taxon>Agaricomycotina</taxon>
        <taxon>Agaricomycetes</taxon>
        <taxon>Polyporales</taxon>
        <taxon>Polyporaceae</taxon>
        <taxon>Trametes</taxon>
    </lineage>
</organism>
<evidence type="ECO:0000313" key="2">
    <source>
        <dbReference type="Proteomes" id="UP001144978"/>
    </source>
</evidence>
<dbReference type="EMBL" id="JANSHE010001203">
    <property type="protein sequence ID" value="KAJ3003951.1"/>
    <property type="molecule type" value="Genomic_DNA"/>
</dbReference>
<name>A0ACC1PXV2_9APHY</name>
<evidence type="ECO:0000313" key="1">
    <source>
        <dbReference type="EMBL" id="KAJ3003951.1"/>
    </source>
</evidence>
<sequence length="148" mass="16411">MLDLACPQPHMPAASDDRASAVVQGTTPSEERVDDVKETPLPKLQLFILLYLQLAEPITSTVIYPFVNQLVRETGITHGDERKTGYFAGLIVRRRPVTTLCSDWLPLFAAIKNIYALWLSCDPCTGLEGESVRVPRHLRCAHTPRAAA</sequence>
<gene>
    <name evidence="1" type="ORF">NUW54_g5042</name>
</gene>
<keyword evidence="2" id="KW-1185">Reference proteome</keyword>
<reference evidence="1" key="1">
    <citation type="submission" date="2022-08" db="EMBL/GenBank/DDBJ databases">
        <title>Genome Sequence of Pycnoporus sanguineus.</title>
        <authorList>
            <person name="Buettner E."/>
        </authorList>
    </citation>
    <scope>NUCLEOTIDE SEQUENCE</scope>
    <source>
        <strain evidence="1">CG-C14</strain>
    </source>
</reference>
<proteinExistence type="predicted"/>
<accession>A0ACC1PXV2</accession>
<protein>
    <submittedName>
        <fullName evidence="1">Uncharacterized protein</fullName>
    </submittedName>
</protein>
<comment type="caution">
    <text evidence="1">The sequence shown here is derived from an EMBL/GenBank/DDBJ whole genome shotgun (WGS) entry which is preliminary data.</text>
</comment>
<dbReference type="Proteomes" id="UP001144978">
    <property type="component" value="Unassembled WGS sequence"/>
</dbReference>